<evidence type="ECO:0000313" key="2">
    <source>
        <dbReference type="Proteomes" id="UP001607303"/>
    </source>
</evidence>
<dbReference type="AlphaFoldDB" id="A0ABD2BVE3"/>
<proteinExistence type="predicted"/>
<accession>A0ABD2BVE3</accession>
<protein>
    <submittedName>
        <fullName evidence="1">Uncharacterized protein</fullName>
    </submittedName>
</protein>
<gene>
    <name evidence="1" type="ORF">V1477_013256</name>
</gene>
<evidence type="ECO:0000313" key="1">
    <source>
        <dbReference type="EMBL" id="KAL2736747.1"/>
    </source>
</evidence>
<comment type="caution">
    <text evidence="1">The sequence shown here is derived from an EMBL/GenBank/DDBJ whole genome shotgun (WGS) entry which is preliminary data.</text>
</comment>
<sequence>MAGVAAGSNEKARVCERVEARRSEDGVEGGWYLVGGREIRVACEALLFYPHLKYLGFLNDQ</sequence>
<name>A0ABD2BVE3_VESMC</name>
<organism evidence="1 2">
    <name type="scientific">Vespula maculifrons</name>
    <name type="common">Eastern yellow jacket</name>
    <name type="synonym">Wasp</name>
    <dbReference type="NCBI Taxonomy" id="7453"/>
    <lineage>
        <taxon>Eukaryota</taxon>
        <taxon>Metazoa</taxon>
        <taxon>Ecdysozoa</taxon>
        <taxon>Arthropoda</taxon>
        <taxon>Hexapoda</taxon>
        <taxon>Insecta</taxon>
        <taxon>Pterygota</taxon>
        <taxon>Neoptera</taxon>
        <taxon>Endopterygota</taxon>
        <taxon>Hymenoptera</taxon>
        <taxon>Apocrita</taxon>
        <taxon>Aculeata</taxon>
        <taxon>Vespoidea</taxon>
        <taxon>Vespidae</taxon>
        <taxon>Vespinae</taxon>
        <taxon>Vespula</taxon>
    </lineage>
</organism>
<dbReference type="Proteomes" id="UP001607303">
    <property type="component" value="Unassembled WGS sequence"/>
</dbReference>
<dbReference type="EMBL" id="JAYRBN010000066">
    <property type="protein sequence ID" value="KAL2736747.1"/>
    <property type="molecule type" value="Genomic_DNA"/>
</dbReference>
<reference evidence="1 2" key="1">
    <citation type="journal article" date="2024" name="Ann. Entomol. Soc. Am.">
        <title>Genomic analyses of the southern and eastern yellowjacket wasps (Hymenoptera: Vespidae) reveal evolutionary signatures of social life.</title>
        <authorList>
            <person name="Catto M.A."/>
            <person name="Caine P.B."/>
            <person name="Orr S.E."/>
            <person name="Hunt B.G."/>
            <person name="Goodisman M.A.D."/>
        </authorList>
    </citation>
    <scope>NUCLEOTIDE SEQUENCE [LARGE SCALE GENOMIC DNA]</scope>
    <source>
        <strain evidence="1">232</strain>
        <tissue evidence="1">Head and thorax</tissue>
    </source>
</reference>
<keyword evidence="2" id="KW-1185">Reference proteome</keyword>